<organism evidence="2 3">
    <name type="scientific">Argiope bruennichi</name>
    <name type="common">Wasp spider</name>
    <name type="synonym">Aranea bruennichi</name>
    <dbReference type="NCBI Taxonomy" id="94029"/>
    <lineage>
        <taxon>Eukaryota</taxon>
        <taxon>Metazoa</taxon>
        <taxon>Ecdysozoa</taxon>
        <taxon>Arthropoda</taxon>
        <taxon>Chelicerata</taxon>
        <taxon>Arachnida</taxon>
        <taxon>Araneae</taxon>
        <taxon>Araneomorphae</taxon>
        <taxon>Entelegynae</taxon>
        <taxon>Araneoidea</taxon>
        <taxon>Araneidae</taxon>
        <taxon>Argiope</taxon>
    </lineage>
</organism>
<evidence type="ECO:0000313" key="3">
    <source>
        <dbReference type="Proteomes" id="UP000807504"/>
    </source>
</evidence>
<dbReference type="AlphaFoldDB" id="A0A8T0FFA8"/>
<gene>
    <name evidence="2" type="ORF">HNY73_009644</name>
</gene>
<evidence type="ECO:0000256" key="1">
    <source>
        <dbReference type="SAM" id="MobiDB-lite"/>
    </source>
</evidence>
<keyword evidence="3" id="KW-1185">Reference proteome</keyword>
<dbReference type="EMBL" id="JABXBU010000015">
    <property type="protein sequence ID" value="KAF8788109.1"/>
    <property type="molecule type" value="Genomic_DNA"/>
</dbReference>
<feature type="region of interest" description="Disordered" evidence="1">
    <location>
        <begin position="77"/>
        <end position="143"/>
    </location>
</feature>
<dbReference type="Proteomes" id="UP000807504">
    <property type="component" value="Unassembled WGS sequence"/>
</dbReference>
<reference evidence="2" key="2">
    <citation type="submission" date="2020-06" db="EMBL/GenBank/DDBJ databases">
        <authorList>
            <person name="Sheffer M."/>
        </authorList>
    </citation>
    <scope>NUCLEOTIDE SEQUENCE</scope>
</reference>
<sequence>MEEQRCLNCNESFEREQGHRCLNSPWSLETGEANRILQDIADEIDVDENEFISLDIEELPELSSACVEIFNTISDPVPDSSLSKEVSFGTNQPTDSSTISCSEKSKNDEKSFTSDAHAVPGPSRVPFNESKGNECQEECQPKP</sequence>
<proteinExistence type="predicted"/>
<name>A0A8T0FFA8_ARGBR</name>
<feature type="compositionally biased region" description="Basic and acidic residues" evidence="1">
    <location>
        <begin position="103"/>
        <end position="112"/>
    </location>
</feature>
<reference evidence="2" key="1">
    <citation type="journal article" date="2020" name="bioRxiv">
        <title>Chromosome-level reference genome of the European wasp spider Argiope bruennichi: a resource for studies on range expansion and evolutionary adaptation.</title>
        <authorList>
            <person name="Sheffer M.M."/>
            <person name="Hoppe A."/>
            <person name="Krehenwinkel H."/>
            <person name="Uhl G."/>
            <person name="Kuss A.W."/>
            <person name="Jensen L."/>
            <person name="Jensen C."/>
            <person name="Gillespie R.G."/>
            <person name="Hoff K.J."/>
            <person name="Prost S."/>
        </authorList>
    </citation>
    <scope>NUCLEOTIDE SEQUENCE</scope>
</reference>
<evidence type="ECO:0000313" key="2">
    <source>
        <dbReference type="EMBL" id="KAF8788109.1"/>
    </source>
</evidence>
<accession>A0A8T0FFA8</accession>
<protein>
    <submittedName>
        <fullName evidence="2">Uncharacterized protein</fullName>
    </submittedName>
</protein>
<comment type="caution">
    <text evidence="2">The sequence shown here is derived from an EMBL/GenBank/DDBJ whole genome shotgun (WGS) entry which is preliminary data.</text>
</comment>
<feature type="compositionally biased region" description="Polar residues" evidence="1">
    <location>
        <begin position="80"/>
        <end position="102"/>
    </location>
</feature>
<feature type="compositionally biased region" description="Basic and acidic residues" evidence="1">
    <location>
        <begin position="131"/>
        <end position="143"/>
    </location>
</feature>